<evidence type="ECO:0000313" key="3">
    <source>
        <dbReference type="Proteomes" id="UP000320085"/>
    </source>
</evidence>
<reference evidence="2 3" key="1">
    <citation type="submission" date="2019-06" db="EMBL/GenBank/DDBJ databases">
        <title>Sequencing the genomes of 1000 actinobacteria strains.</title>
        <authorList>
            <person name="Klenk H.-P."/>
        </authorList>
    </citation>
    <scope>NUCLEOTIDE SEQUENCE [LARGE SCALE GENOMIC DNA]</scope>
    <source>
        <strain evidence="2 3">DSM 21776</strain>
    </source>
</reference>
<proteinExistence type="predicted"/>
<evidence type="ECO:0000256" key="1">
    <source>
        <dbReference type="SAM" id="MobiDB-lite"/>
    </source>
</evidence>
<dbReference type="PROSITE" id="PS51318">
    <property type="entry name" value="TAT"/>
    <property type="match status" value="1"/>
</dbReference>
<sequence>MSIAHDSVVPVRSQTRRTIVKGAAWSVPVLAVGAPAAHAGISQCTVTGSVTLGPAGRVRLDAVCRDLSQSGAFAVPRIRTNYGLVFLPSYVEICNCTSDPGWYRFRETDSLDNFQIEVNGQHNDQNGPGAGFRDPFKLAPVGQAGGCQRFSLTYRTSDPRPYSDVATGTPPSGSRDAVQVNLVLQRHPSTAAVAPGANDPGWVLNTSLPFSGYAWRTTRPEPDFNSCSAGQSDARTSSAAPSADSLGD</sequence>
<dbReference type="InterPro" id="IPR006311">
    <property type="entry name" value="TAT_signal"/>
</dbReference>
<dbReference type="AlphaFoldDB" id="A0A543PV56"/>
<feature type="region of interest" description="Disordered" evidence="1">
    <location>
        <begin position="219"/>
        <end position="248"/>
    </location>
</feature>
<name>A0A543PV56_9MICO</name>
<accession>A0A543PV56</accession>
<gene>
    <name evidence="2" type="ORF">FHX52_1084</name>
</gene>
<dbReference type="RefSeq" id="WP_141820582.1">
    <property type="nucleotide sequence ID" value="NZ_BAAAQC010000018.1"/>
</dbReference>
<protein>
    <submittedName>
        <fullName evidence="2">Uncharacterized protein</fullName>
    </submittedName>
</protein>
<comment type="caution">
    <text evidence="2">The sequence shown here is derived from an EMBL/GenBank/DDBJ whole genome shotgun (WGS) entry which is preliminary data.</text>
</comment>
<dbReference type="EMBL" id="VFQF01000001">
    <property type="protein sequence ID" value="TQN47963.1"/>
    <property type="molecule type" value="Genomic_DNA"/>
</dbReference>
<evidence type="ECO:0000313" key="2">
    <source>
        <dbReference type="EMBL" id="TQN47963.1"/>
    </source>
</evidence>
<dbReference type="Proteomes" id="UP000320085">
    <property type="component" value="Unassembled WGS sequence"/>
</dbReference>
<dbReference type="OrthoDB" id="5150418at2"/>
<organism evidence="2 3">
    <name type="scientific">Humibacillus xanthopallidus</name>
    <dbReference type="NCBI Taxonomy" id="412689"/>
    <lineage>
        <taxon>Bacteria</taxon>
        <taxon>Bacillati</taxon>
        <taxon>Actinomycetota</taxon>
        <taxon>Actinomycetes</taxon>
        <taxon>Micrococcales</taxon>
        <taxon>Intrasporangiaceae</taxon>
        <taxon>Humibacillus</taxon>
    </lineage>
</organism>
<feature type="compositionally biased region" description="Polar residues" evidence="1">
    <location>
        <begin position="225"/>
        <end position="240"/>
    </location>
</feature>